<gene>
    <name evidence="8" type="ORF">CAP_8494</name>
</gene>
<dbReference type="eggNOG" id="COG1073">
    <property type="taxonomic scope" value="Bacteria"/>
</dbReference>
<dbReference type="SUPFAM" id="SSF53474">
    <property type="entry name" value="alpha/beta-Hydrolases"/>
    <property type="match status" value="1"/>
</dbReference>
<dbReference type="PANTHER" id="PTHR33938">
    <property type="entry name" value="FERULOYL ESTERASE B-RELATED"/>
    <property type="match status" value="1"/>
</dbReference>
<dbReference type="Gene3D" id="3.40.50.1820">
    <property type="entry name" value="alpha/beta hydrolase"/>
    <property type="match status" value="1"/>
</dbReference>
<evidence type="ECO:0000313" key="9">
    <source>
        <dbReference type="Proteomes" id="UP000019678"/>
    </source>
</evidence>
<dbReference type="AlphaFoldDB" id="A0A017SY64"/>
<dbReference type="Proteomes" id="UP000019678">
    <property type="component" value="Unassembled WGS sequence"/>
</dbReference>
<keyword evidence="4" id="KW-0732">Signal</keyword>
<dbReference type="GO" id="GO:0046872">
    <property type="term" value="F:metal ion binding"/>
    <property type="evidence" value="ECO:0007669"/>
    <property type="project" value="UniProtKB-KW"/>
</dbReference>
<dbReference type="GO" id="GO:0052689">
    <property type="term" value="F:carboxylic ester hydrolase activity"/>
    <property type="evidence" value="ECO:0007669"/>
    <property type="project" value="UniProtKB-KW"/>
</dbReference>
<keyword evidence="6" id="KW-0106">Calcium</keyword>
<comment type="caution">
    <text evidence="8">The sequence shown here is derived from an EMBL/GenBank/DDBJ whole genome shotgun (WGS) entry which is preliminary data.</text>
</comment>
<dbReference type="InterPro" id="IPR029058">
    <property type="entry name" value="AB_hydrolase_fold"/>
</dbReference>
<evidence type="ECO:0000256" key="6">
    <source>
        <dbReference type="ARBA" id="ARBA00022837"/>
    </source>
</evidence>
<proteinExistence type="inferred from homology"/>
<evidence type="ECO:0000256" key="7">
    <source>
        <dbReference type="ARBA" id="ARBA00023157"/>
    </source>
</evidence>
<dbReference type="STRING" id="1192034.CAP_8494"/>
<accession>A0A017SY64</accession>
<dbReference type="Pfam" id="PF07519">
    <property type="entry name" value="Tannase"/>
    <property type="match status" value="1"/>
</dbReference>
<sequence>MVSTAALLASGCGGTDEPGPAGETNACSALQGKTFGEGTVEAAETVEAADGGGATCRVTGLIRTSLRFEAHLPEQWNKKLVFGGGGGFDGFIYPVLYSPSANSGGYVRVFSNGGHEADPEAAAGDASFALNNPEAREDFAYRSSHRTLEVVKQIVQTHYGEAPARSYFEGCSNGGREALMQAVHYPEDYDGIVSRAPAYDFTHLIMAFVNNARHTHWTPGGALDAAALKTLTDAVLAECDALDGLEDGTVSDVSACTFDPETLRCAAGGNGEGCLTDAQVETVSAVYGPTMIGSRDVYPGWGPGGESDPVGWAFWLGTNAEEPSFQLALAEGLVKYWLLEDPAYEVASFVPEEHEARIDAAAAQLDAAPDLGAYFSRGGKLVMAHGTTDWAISYKSSIDYFDAVAGAVGGAASRDASMEFFLQPGVQHCGGGSGADTDDLLAAVDAWVEKEQLPSAQGLVAEKIAESGEVTMRRPLCKYPAFPRYDGSGDPNAAESFTCVDP</sequence>
<keyword evidence="2" id="KW-0719">Serine esterase</keyword>
<evidence type="ECO:0000256" key="2">
    <source>
        <dbReference type="ARBA" id="ARBA00022487"/>
    </source>
</evidence>
<name>A0A017SY64_9BACT</name>
<evidence type="ECO:0000313" key="8">
    <source>
        <dbReference type="EMBL" id="EYF01241.1"/>
    </source>
</evidence>
<organism evidence="8 9">
    <name type="scientific">Chondromyces apiculatus DSM 436</name>
    <dbReference type="NCBI Taxonomy" id="1192034"/>
    <lineage>
        <taxon>Bacteria</taxon>
        <taxon>Pseudomonadati</taxon>
        <taxon>Myxococcota</taxon>
        <taxon>Polyangia</taxon>
        <taxon>Polyangiales</taxon>
        <taxon>Polyangiaceae</taxon>
        <taxon>Chondromyces</taxon>
    </lineage>
</organism>
<evidence type="ECO:0000256" key="4">
    <source>
        <dbReference type="ARBA" id="ARBA00022729"/>
    </source>
</evidence>
<dbReference type="InterPro" id="IPR011118">
    <property type="entry name" value="Tannase/feruloyl_esterase"/>
</dbReference>
<evidence type="ECO:0000256" key="1">
    <source>
        <dbReference type="ARBA" id="ARBA00006249"/>
    </source>
</evidence>
<keyword evidence="7" id="KW-1015">Disulfide bond</keyword>
<dbReference type="PANTHER" id="PTHR33938:SF15">
    <property type="entry name" value="FERULOYL ESTERASE B-RELATED"/>
    <property type="match status" value="1"/>
</dbReference>
<evidence type="ECO:0000256" key="3">
    <source>
        <dbReference type="ARBA" id="ARBA00022723"/>
    </source>
</evidence>
<reference evidence="8 9" key="1">
    <citation type="submission" date="2013-05" db="EMBL/GenBank/DDBJ databases">
        <title>Genome assembly of Chondromyces apiculatus DSM 436.</title>
        <authorList>
            <person name="Sharma G."/>
            <person name="Khatri I."/>
            <person name="Kaur C."/>
            <person name="Mayilraj S."/>
            <person name="Subramanian S."/>
        </authorList>
    </citation>
    <scope>NUCLEOTIDE SEQUENCE [LARGE SCALE GENOMIC DNA]</scope>
    <source>
        <strain evidence="8 9">DSM 436</strain>
    </source>
</reference>
<protein>
    <submittedName>
        <fullName evidence="8">Tannase and feruloyl esterase</fullName>
    </submittedName>
</protein>
<dbReference type="EMBL" id="ASRX01000085">
    <property type="protein sequence ID" value="EYF01241.1"/>
    <property type="molecule type" value="Genomic_DNA"/>
</dbReference>
<comment type="similarity">
    <text evidence="1">Belongs to the tannase family.</text>
</comment>
<keyword evidence="5" id="KW-0378">Hydrolase</keyword>
<evidence type="ECO:0000256" key="5">
    <source>
        <dbReference type="ARBA" id="ARBA00022801"/>
    </source>
</evidence>
<keyword evidence="9" id="KW-1185">Reference proteome</keyword>
<keyword evidence="3" id="KW-0479">Metal-binding</keyword>